<accession>A0A3M8CJT3</accession>
<evidence type="ECO:0000313" key="2">
    <source>
        <dbReference type="Proteomes" id="UP000282028"/>
    </source>
</evidence>
<dbReference type="OrthoDB" id="2439488at2"/>
<proteinExistence type="predicted"/>
<protein>
    <submittedName>
        <fullName evidence="1">DUF2642 domain-containing protein</fullName>
    </submittedName>
</protein>
<evidence type="ECO:0000313" key="1">
    <source>
        <dbReference type="EMBL" id="RNB75587.1"/>
    </source>
</evidence>
<dbReference type="AlphaFoldDB" id="A0A3M8CJT3"/>
<reference evidence="1 2" key="1">
    <citation type="submission" date="2018-10" db="EMBL/GenBank/DDBJ databases">
        <title>Phylogenomics of Brevibacillus.</title>
        <authorList>
            <person name="Dunlap C."/>
        </authorList>
    </citation>
    <scope>NUCLEOTIDE SEQUENCE [LARGE SCALE GENOMIC DNA]</scope>
    <source>
        <strain evidence="1 2">JCM 12215</strain>
    </source>
</reference>
<organism evidence="1 2">
    <name type="scientific">Brevibacillus invocatus</name>
    <dbReference type="NCBI Taxonomy" id="173959"/>
    <lineage>
        <taxon>Bacteria</taxon>
        <taxon>Bacillati</taxon>
        <taxon>Bacillota</taxon>
        <taxon>Bacilli</taxon>
        <taxon>Bacillales</taxon>
        <taxon>Paenibacillaceae</taxon>
        <taxon>Brevibacillus</taxon>
    </lineage>
</organism>
<comment type="caution">
    <text evidence="1">The sequence shown here is derived from an EMBL/GenBank/DDBJ whole genome shotgun (WGS) entry which is preliminary data.</text>
</comment>
<dbReference type="Pfam" id="PF10842">
    <property type="entry name" value="DUF2642"/>
    <property type="match status" value="1"/>
</dbReference>
<dbReference type="EMBL" id="RHHR01000010">
    <property type="protein sequence ID" value="RNB75587.1"/>
    <property type="molecule type" value="Genomic_DNA"/>
</dbReference>
<keyword evidence="2" id="KW-1185">Reference proteome</keyword>
<dbReference type="RefSeq" id="WP_122908541.1">
    <property type="nucleotide sequence ID" value="NZ_CBCSBE010000001.1"/>
</dbReference>
<sequence>MSGLPYTTTQTASNTPQMVTIVDPYVYQALQSVISREVVIQTVQGNIRGVVTNVLPDHVVLEAGNASFFIRIQQIVWIMPS</sequence>
<dbReference type="InterPro" id="IPR020139">
    <property type="entry name" value="DUF2642"/>
</dbReference>
<dbReference type="Proteomes" id="UP000282028">
    <property type="component" value="Unassembled WGS sequence"/>
</dbReference>
<gene>
    <name evidence="1" type="ORF">EDM52_06530</name>
</gene>
<name>A0A3M8CJT3_9BACL</name>